<evidence type="ECO:0000256" key="1">
    <source>
        <dbReference type="ARBA" id="ARBA00004370"/>
    </source>
</evidence>
<evidence type="ECO:0000256" key="4">
    <source>
        <dbReference type="ARBA" id="ARBA00023136"/>
    </source>
</evidence>
<evidence type="ECO:0000313" key="8">
    <source>
        <dbReference type="Proteomes" id="UP000001608"/>
    </source>
</evidence>
<feature type="compositionally biased region" description="Polar residues" evidence="5">
    <location>
        <begin position="1"/>
        <end position="16"/>
    </location>
</feature>
<keyword evidence="3 6" id="KW-1133">Transmembrane helix</keyword>
<dbReference type="AlphaFoldDB" id="G2WFY0"/>
<dbReference type="EMBL" id="DG000045">
    <property type="protein sequence ID" value="GAA23949.1"/>
    <property type="molecule type" value="Genomic_DNA"/>
</dbReference>
<evidence type="ECO:0000256" key="2">
    <source>
        <dbReference type="ARBA" id="ARBA00022692"/>
    </source>
</evidence>
<dbReference type="InterPro" id="IPR005828">
    <property type="entry name" value="MFS_sugar_transport-like"/>
</dbReference>
<dbReference type="OrthoDB" id="4095185at2759"/>
<dbReference type="Pfam" id="PF00083">
    <property type="entry name" value="Sugar_tr"/>
    <property type="match status" value="1"/>
</dbReference>
<accession>G2WFY0</accession>
<organism evidence="7 8">
    <name type="scientific">Saccharomyces cerevisiae (strain Kyokai no. 7 / NBRC 101557)</name>
    <name type="common">Baker's yeast</name>
    <dbReference type="NCBI Taxonomy" id="721032"/>
    <lineage>
        <taxon>Eukaryota</taxon>
        <taxon>Fungi</taxon>
        <taxon>Dikarya</taxon>
        <taxon>Ascomycota</taxon>
        <taxon>Saccharomycotina</taxon>
        <taxon>Saccharomycetes</taxon>
        <taxon>Saccharomycetales</taxon>
        <taxon>Saccharomycetaceae</taxon>
        <taxon>Saccharomyces</taxon>
    </lineage>
</organism>
<feature type="compositionally biased region" description="Low complexity" evidence="5">
    <location>
        <begin position="17"/>
        <end position="28"/>
    </location>
</feature>
<comment type="caution">
    <text evidence="7">The sequence shown here is derived from an EMBL/GenBank/DDBJ whole genome shotgun (WGS) entry which is preliminary data.</text>
</comment>
<gene>
    <name evidence="7" type="primary">K7_HXT11-2a</name>
    <name evidence="7" type="ORF">SYK7_033941</name>
</gene>
<dbReference type="HOGENOM" id="CLU_135979_1_0_1"/>
<dbReference type="Proteomes" id="UP000001608">
    <property type="component" value="Chromosome 9"/>
</dbReference>
<keyword evidence="4 6" id="KW-0472">Membrane</keyword>
<proteinExistence type="predicted"/>
<evidence type="ECO:0000256" key="6">
    <source>
        <dbReference type="SAM" id="Phobius"/>
    </source>
</evidence>
<evidence type="ECO:0000256" key="3">
    <source>
        <dbReference type="ARBA" id="ARBA00022989"/>
    </source>
</evidence>
<evidence type="ECO:0000313" key="7">
    <source>
        <dbReference type="EMBL" id="GAA23949.1"/>
    </source>
</evidence>
<sequence>MSGVNNTSANDLSTTESNSNSVANAPSVKTEHNDSKNSLNLDATEPPIDLPQKPLSAYTTVAILCLMIAFGGFIFGWDTGTISGFVNLSDFIRRFGQKKTTRGLTTYRK</sequence>
<evidence type="ECO:0000256" key="5">
    <source>
        <dbReference type="SAM" id="MobiDB-lite"/>
    </source>
</evidence>
<dbReference type="GO" id="GO:0022857">
    <property type="term" value="F:transmembrane transporter activity"/>
    <property type="evidence" value="ECO:0007669"/>
    <property type="project" value="InterPro"/>
</dbReference>
<comment type="subcellular location">
    <subcellularLocation>
        <location evidence="1">Membrane</location>
    </subcellularLocation>
</comment>
<reference evidence="7 8" key="1">
    <citation type="journal article" date="2011" name="DNA Res.">
        <title>Whole-genome sequencing of sake yeast Saccharomyces cerevisiae Kyokai no. 7.</title>
        <authorList>
            <person name="Akao T."/>
            <person name="Yashiro I."/>
            <person name="Hosoyama A."/>
            <person name="Kitagaki H."/>
            <person name="Horikawa H."/>
            <person name="Watanabe D."/>
            <person name="Akada R."/>
            <person name="Ando Y."/>
            <person name="Harashima S."/>
            <person name="Inoue T."/>
            <person name="Inoue Y."/>
            <person name="Kajiwara S."/>
            <person name="Kitamoto K."/>
            <person name="Kitamoto N."/>
            <person name="Kobayashi O."/>
            <person name="Kuhara S."/>
            <person name="Masubuchi T."/>
            <person name="Mizoguchi H."/>
            <person name="Nakao Y."/>
            <person name="Nakazato A."/>
            <person name="Namise M."/>
            <person name="Oba T."/>
            <person name="Ogata T."/>
            <person name="Ohta A."/>
            <person name="Sato M."/>
            <person name="Shibasaki S."/>
            <person name="Takatsume Y."/>
            <person name="Tanimoto S."/>
            <person name="Tsuboi H."/>
            <person name="Nishimura A."/>
            <person name="Yoda K."/>
            <person name="Ishikawa T."/>
            <person name="Iwashita K."/>
            <person name="Fujita N."/>
            <person name="Shimoi H."/>
        </authorList>
    </citation>
    <scope>NUCLEOTIDE SEQUENCE [LARGE SCALE GENOMIC DNA]</scope>
    <source>
        <strain evidence="8">Kyokai no. 7 / NBRC 101557</strain>
    </source>
</reference>
<feature type="transmembrane region" description="Helical" evidence="6">
    <location>
        <begin position="55"/>
        <end position="77"/>
    </location>
</feature>
<feature type="region of interest" description="Disordered" evidence="5">
    <location>
        <begin position="1"/>
        <end position="48"/>
    </location>
</feature>
<protein>
    <submittedName>
        <fullName evidence="7">K7_Hxt11-2ap</fullName>
    </submittedName>
</protein>
<keyword evidence="2 6" id="KW-0812">Transmembrane</keyword>
<name>G2WFY0_YEASK</name>
<dbReference type="GO" id="GO:0016020">
    <property type="term" value="C:membrane"/>
    <property type="evidence" value="ECO:0007669"/>
    <property type="project" value="UniProtKB-SubCell"/>
</dbReference>